<evidence type="ECO:0000256" key="1">
    <source>
        <dbReference type="SAM" id="MobiDB-lite"/>
    </source>
</evidence>
<comment type="caution">
    <text evidence="2">The sequence shown here is derived from an EMBL/GenBank/DDBJ whole genome shotgun (WGS) entry which is preliminary data.</text>
</comment>
<dbReference type="AlphaFoldDB" id="A0A8H3VNQ7"/>
<proteinExistence type="predicted"/>
<evidence type="ECO:0000313" key="3">
    <source>
        <dbReference type="Proteomes" id="UP000490939"/>
    </source>
</evidence>
<gene>
    <name evidence="2" type="ORF">EG327_009723</name>
</gene>
<protein>
    <submittedName>
        <fullName evidence="2">Uncharacterized protein</fullName>
    </submittedName>
</protein>
<evidence type="ECO:0000313" key="2">
    <source>
        <dbReference type="EMBL" id="KAE9992225.1"/>
    </source>
</evidence>
<keyword evidence="3" id="KW-1185">Reference proteome</keyword>
<feature type="region of interest" description="Disordered" evidence="1">
    <location>
        <begin position="1"/>
        <end position="82"/>
    </location>
</feature>
<accession>A0A8H3VNQ7</accession>
<name>A0A8H3VNQ7_VENIN</name>
<reference evidence="2 3" key="1">
    <citation type="submission" date="2019-07" db="EMBL/GenBank/DDBJ databases">
        <title>Venturia inaequalis Genome Resource.</title>
        <authorList>
            <person name="Lichtner F.J."/>
        </authorList>
    </citation>
    <scope>NUCLEOTIDE SEQUENCE [LARGE SCALE GENOMIC DNA]</scope>
    <source>
        <strain evidence="2 3">DMI_063113</strain>
    </source>
</reference>
<sequence length="126" mass="14099">MAKLTKPEPTYTPHAPGYFYPDAESPRVSTTSDNATLYKPASEEQTREVYEMDSRPKSPKLSENIPEPTPPSKAKPHESRNKMVRNEFGVWVPEPLETGRSEHGPWVPPTPTPSEEDDDGCCCTIL</sequence>
<dbReference type="OrthoDB" id="3922215at2759"/>
<organism evidence="2 3">
    <name type="scientific">Venturia inaequalis</name>
    <name type="common">Apple scab fungus</name>
    <dbReference type="NCBI Taxonomy" id="5025"/>
    <lineage>
        <taxon>Eukaryota</taxon>
        <taxon>Fungi</taxon>
        <taxon>Dikarya</taxon>
        <taxon>Ascomycota</taxon>
        <taxon>Pezizomycotina</taxon>
        <taxon>Dothideomycetes</taxon>
        <taxon>Pleosporomycetidae</taxon>
        <taxon>Venturiales</taxon>
        <taxon>Venturiaceae</taxon>
        <taxon>Venturia</taxon>
    </lineage>
</organism>
<feature type="region of interest" description="Disordered" evidence="1">
    <location>
        <begin position="95"/>
        <end position="120"/>
    </location>
</feature>
<dbReference type="EMBL" id="WNWR01000066">
    <property type="protein sequence ID" value="KAE9992225.1"/>
    <property type="molecule type" value="Genomic_DNA"/>
</dbReference>
<dbReference type="Proteomes" id="UP000490939">
    <property type="component" value="Unassembled WGS sequence"/>
</dbReference>
<feature type="compositionally biased region" description="Basic and acidic residues" evidence="1">
    <location>
        <begin position="41"/>
        <end position="56"/>
    </location>
</feature>